<keyword evidence="5" id="KW-1133">Transmembrane helix</keyword>
<dbReference type="RefSeq" id="WP_034534346.1">
    <property type="nucleotide sequence ID" value="NZ_JGZU01000001.1"/>
</dbReference>
<organism evidence="8 9">
    <name type="scientific">Bifidobacterium tsurumiense</name>
    <dbReference type="NCBI Taxonomy" id="356829"/>
    <lineage>
        <taxon>Bacteria</taxon>
        <taxon>Bacillati</taxon>
        <taxon>Actinomycetota</taxon>
        <taxon>Actinomycetes</taxon>
        <taxon>Bifidobacteriales</taxon>
        <taxon>Bifidobacteriaceae</taxon>
        <taxon>Bifidobacterium</taxon>
    </lineage>
</organism>
<dbReference type="GO" id="GO:0004252">
    <property type="term" value="F:serine-type endopeptidase activity"/>
    <property type="evidence" value="ECO:0007669"/>
    <property type="project" value="InterPro"/>
</dbReference>
<evidence type="ECO:0000256" key="4">
    <source>
        <dbReference type="ARBA" id="ARBA00022801"/>
    </source>
</evidence>
<evidence type="ECO:0000256" key="6">
    <source>
        <dbReference type="ARBA" id="ARBA00023136"/>
    </source>
</evidence>
<sequence>MQRIDRRTIEAQWRSGGPVITVAIIAVCVAVWIVEMLTYMLSPTLFARLMSPLVYAPAYVHIEPWTWFSSMFVHAPNLMHILFNMVALWSVGPVLERMMGHWRYLALYVISGLGAAVGISAWCTITGNWAMSAYGASGALFGLFAALLVVFRRIGADIRSMLIWMAVNFALPLVIPNIAWQAHVGGFIIGGVLTWLLVSGVPAWRKWSFTRRMWVYGGTVTCLLVVALVLL</sequence>
<keyword evidence="9" id="KW-1185">Reference proteome</keyword>
<dbReference type="STRING" id="356829.BITS_1731"/>
<dbReference type="GO" id="GO:0016020">
    <property type="term" value="C:membrane"/>
    <property type="evidence" value="ECO:0007669"/>
    <property type="project" value="UniProtKB-SubCell"/>
</dbReference>
<evidence type="ECO:0000313" key="8">
    <source>
        <dbReference type="EMBL" id="KFJ08422.1"/>
    </source>
</evidence>
<dbReference type="eggNOG" id="COG0705">
    <property type="taxonomic scope" value="Bacteria"/>
</dbReference>
<evidence type="ECO:0000256" key="5">
    <source>
        <dbReference type="ARBA" id="ARBA00022989"/>
    </source>
</evidence>
<dbReference type="SUPFAM" id="SSF144091">
    <property type="entry name" value="Rhomboid-like"/>
    <property type="match status" value="1"/>
</dbReference>
<comment type="similarity">
    <text evidence="2">Belongs to the peptidase S54 family.</text>
</comment>
<comment type="subcellular location">
    <subcellularLocation>
        <location evidence="1">Membrane</location>
        <topology evidence="1">Multi-pass membrane protein</topology>
    </subcellularLocation>
</comment>
<dbReference type="Gene3D" id="1.20.1540.10">
    <property type="entry name" value="Rhomboid-like"/>
    <property type="match status" value="1"/>
</dbReference>
<dbReference type="AlphaFoldDB" id="A0A087EKX1"/>
<name>A0A087EKX1_9BIFI</name>
<evidence type="ECO:0000313" key="9">
    <source>
        <dbReference type="Proteomes" id="UP000029080"/>
    </source>
</evidence>
<comment type="caution">
    <text evidence="8">The sequence shown here is derived from an EMBL/GenBank/DDBJ whole genome shotgun (WGS) entry which is preliminary data.</text>
</comment>
<evidence type="ECO:0000256" key="2">
    <source>
        <dbReference type="ARBA" id="ARBA00009045"/>
    </source>
</evidence>
<keyword evidence="6" id="KW-0472">Membrane</keyword>
<keyword evidence="3" id="KW-0812">Transmembrane</keyword>
<protein>
    <submittedName>
        <fullName evidence="8">Rhomboid family protein</fullName>
    </submittedName>
</protein>
<accession>A0A087EKX1</accession>
<reference evidence="8 9" key="1">
    <citation type="submission" date="2014-03" db="EMBL/GenBank/DDBJ databases">
        <title>Genomics of Bifidobacteria.</title>
        <authorList>
            <person name="Ventura M."/>
            <person name="Milani C."/>
            <person name="Lugli G.A."/>
        </authorList>
    </citation>
    <scope>NUCLEOTIDE SEQUENCE [LARGE SCALE GENOMIC DNA]</scope>
    <source>
        <strain evidence="8 9">JCM 13495</strain>
    </source>
</reference>
<dbReference type="InterPro" id="IPR022764">
    <property type="entry name" value="Peptidase_S54_rhomboid_dom"/>
</dbReference>
<feature type="domain" description="Peptidase S54 rhomboid" evidence="7">
    <location>
        <begin position="63"/>
        <end position="198"/>
    </location>
</feature>
<dbReference type="InterPro" id="IPR050925">
    <property type="entry name" value="Rhomboid_protease_S54"/>
</dbReference>
<dbReference type="OrthoDB" id="9807874at2"/>
<evidence type="ECO:0000256" key="3">
    <source>
        <dbReference type="ARBA" id="ARBA00022692"/>
    </source>
</evidence>
<dbReference type="EMBL" id="JGZU01000001">
    <property type="protein sequence ID" value="KFJ08422.1"/>
    <property type="molecule type" value="Genomic_DNA"/>
</dbReference>
<evidence type="ECO:0000259" key="7">
    <source>
        <dbReference type="Pfam" id="PF01694"/>
    </source>
</evidence>
<dbReference type="Proteomes" id="UP000029080">
    <property type="component" value="Unassembled WGS sequence"/>
</dbReference>
<dbReference type="PANTHER" id="PTHR43731">
    <property type="entry name" value="RHOMBOID PROTEASE"/>
    <property type="match status" value="1"/>
</dbReference>
<evidence type="ECO:0000256" key="1">
    <source>
        <dbReference type="ARBA" id="ARBA00004141"/>
    </source>
</evidence>
<keyword evidence="4" id="KW-0378">Hydrolase</keyword>
<dbReference type="InterPro" id="IPR035952">
    <property type="entry name" value="Rhomboid-like_sf"/>
</dbReference>
<proteinExistence type="inferred from homology"/>
<dbReference type="Pfam" id="PF01694">
    <property type="entry name" value="Rhomboid"/>
    <property type="match status" value="1"/>
</dbReference>
<dbReference type="PANTHER" id="PTHR43731:SF14">
    <property type="entry name" value="PRESENILIN-ASSOCIATED RHOMBOID-LIKE PROTEIN, MITOCHONDRIAL"/>
    <property type="match status" value="1"/>
</dbReference>
<gene>
    <name evidence="8" type="ORF">BITS_1731</name>
</gene>